<feature type="domain" description="Choice-of-anchor A" evidence="1">
    <location>
        <begin position="25"/>
        <end position="262"/>
    </location>
</feature>
<sequence length="379" mass="38347">MLATKKVTLNLTALESRALMATNVLGVASGYNGFFFNNYDASYSDVQGKLAAGGNVSLTGYSVGDKISNAGPELVVGGNLNFTNGQVDGGGVTYGGTLTTKWFGTNGGTISQKSGVVDFAAAQASLTSTSEALANKPSNGTVVNQWGGLILTGTSTGTNYFSLNASQLSSSWGITINAPAGSTVIVNVHGMSASMKFMGFQLQGGVTADHVLLNFVDAQSLVLDGVGIQGSILAPNANVKFDNGQINGTLVANSMCGYGQLNWVPPNIEVCGCLYNPTQPASLSGSISTSICGCGQVHVQLINQTTGAVVGDVMVSKGGTFSFAAVPPGVYKLTASRAHGTIHATAGNAGGNLMAGDTATIYNIDLTSGAKATGYSFGA</sequence>
<evidence type="ECO:0000313" key="3">
    <source>
        <dbReference type="Proteomes" id="UP000676194"/>
    </source>
</evidence>
<evidence type="ECO:0000313" key="2">
    <source>
        <dbReference type="EMBL" id="QVL33662.1"/>
    </source>
</evidence>
<dbReference type="Proteomes" id="UP000676194">
    <property type="component" value="Chromosome"/>
</dbReference>
<dbReference type="Pfam" id="PF20597">
    <property type="entry name" value="pAdhesive_15"/>
    <property type="match status" value="1"/>
</dbReference>
<organism evidence="2 3">
    <name type="scientific">Telmatocola sphagniphila</name>
    <dbReference type="NCBI Taxonomy" id="1123043"/>
    <lineage>
        <taxon>Bacteria</taxon>
        <taxon>Pseudomonadati</taxon>
        <taxon>Planctomycetota</taxon>
        <taxon>Planctomycetia</taxon>
        <taxon>Gemmatales</taxon>
        <taxon>Gemmataceae</taxon>
    </lineage>
</organism>
<gene>
    <name evidence="2" type="ORF">KIH39_07060</name>
</gene>
<dbReference type="RefSeq" id="WP_213498586.1">
    <property type="nucleotide sequence ID" value="NZ_CP074694.1"/>
</dbReference>
<proteinExistence type="predicted"/>
<accession>A0A8E6B952</accession>
<dbReference type="InterPro" id="IPR026588">
    <property type="entry name" value="Choice_anch_A"/>
</dbReference>
<dbReference type="AlphaFoldDB" id="A0A8E6B952"/>
<dbReference type="KEGG" id="tsph:KIH39_07060"/>
<name>A0A8E6B952_9BACT</name>
<evidence type="ECO:0000259" key="1">
    <source>
        <dbReference type="Pfam" id="PF20597"/>
    </source>
</evidence>
<keyword evidence="3" id="KW-1185">Reference proteome</keyword>
<protein>
    <submittedName>
        <fullName evidence="2">Choice-of-anchor A family protein</fullName>
    </submittedName>
</protein>
<dbReference type="NCBIfam" id="TIGR04215">
    <property type="entry name" value="choice_anch_A"/>
    <property type="match status" value="1"/>
</dbReference>
<dbReference type="EMBL" id="CP074694">
    <property type="protein sequence ID" value="QVL33662.1"/>
    <property type="molecule type" value="Genomic_DNA"/>
</dbReference>
<reference evidence="2" key="1">
    <citation type="submission" date="2021-05" db="EMBL/GenBank/DDBJ databases">
        <title>Complete genome sequence of the cellulolytic planctomycete Telmatocola sphagniphila SP2T and characterization of the first cellulase from planctomycetes.</title>
        <authorList>
            <person name="Rakitin A.L."/>
            <person name="Beletsky A.V."/>
            <person name="Naumoff D.G."/>
            <person name="Kulichevskaya I.S."/>
            <person name="Mardanov A.V."/>
            <person name="Ravin N.V."/>
            <person name="Dedysh S.N."/>
        </authorList>
    </citation>
    <scope>NUCLEOTIDE SEQUENCE</scope>
    <source>
        <strain evidence="2">SP2T</strain>
    </source>
</reference>